<organism evidence="3 4">
    <name type="scientific">Jaapia argillacea MUCL 33604</name>
    <dbReference type="NCBI Taxonomy" id="933084"/>
    <lineage>
        <taxon>Eukaryota</taxon>
        <taxon>Fungi</taxon>
        <taxon>Dikarya</taxon>
        <taxon>Basidiomycota</taxon>
        <taxon>Agaricomycotina</taxon>
        <taxon>Agaricomycetes</taxon>
        <taxon>Agaricomycetidae</taxon>
        <taxon>Jaapiales</taxon>
        <taxon>Jaapiaceae</taxon>
        <taxon>Jaapia</taxon>
    </lineage>
</organism>
<feature type="region of interest" description="Disordered" evidence="1">
    <location>
        <begin position="162"/>
        <end position="181"/>
    </location>
</feature>
<feature type="compositionally biased region" description="Pro residues" evidence="1">
    <location>
        <begin position="8"/>
        <end position="19"/>
    </location>
</feature>
<dbReference type="InParanoid" id="A0A067Q927"/>
<keyword evidence="4" id="KW-1185">Reference proteome</keyword>
<evidence type="ECO:0000259" key="2">
    <source>
        <dbReference type="Pfam" id="PF06398"/>
    </source>
</evidence>
<dbReference type="InterPro" id="IPR010482">
    <property type="entry name" value="TECPR1-like_DysF"/>
</dbReference>
<dbReference type="HOGENOM" id="CLU_025584_0_0_1"/>
<evidence type="ECO:0000313" key="4">
    <source>
        <dbReference type="Proteomes" id="UP000027265"/>
    </source>
</evidence>
<feature type="compositionally biased region" description="Basic and acidic residues" evidence="1">
    <location>
        <begin position="517"/>
        <end position="530"/>
    </location>
</feature>
<accession>A0A067Q927</accession>
<feature type="region of interest" description="Disordered" evidence="1">
    <location>
        <begin position="505"/>
        <end position="530"/>
    </location>
</feature>
<name>A0A067Q927_9AGAM</name>
<dbReference type="Pfam" id="PF06398">
    <property type="entry name" value="Pex24p"/>
    <property type="match status" value="1"/>
</dbReference>
<dbReference type="GO" id="GO:0007031">
    <property type="term" value="P:peroxisome organization"/>
    <property type="evidence" value="ECO:0007669"/>
    <property type="project" value="UniProtKB-ARBA"/>
</dbReference>
<feature type="region of interest" description="Disordered" evidence="1">
    <location>
        <begin position="255"/>
        <end position="289"/>
    </location>
</feature>
<feature type="compositionally biased region" description="Low complexity" evidence="1">
    <location>
        <begin position="162"/>
        <end position="176"/>
    </location>
</feature>
<feature type="region of interest" description="Disordered" evidence="1">
    <location>
        <begin position="560"/>
        <end position="647"/>
    </location>
</feature>
<feature type="compositionally biased region" description="Basic and acidic residues" evidence="1">
    <location>
        <begin position="560"/>
        <end position="569"/>
    </location>
</feature>
<feature type="region of interest" description="Disordered" evidence="1">
    <location>
        <begin position="1"/>
        <end position="28"/>
    </location>
</feature>
<gene>
    <name evidence="3" type="ORF">JAAARDRAFT_65576</name>
</gene>
<feature type="compositionally biased region" description="Basic residues" evidence="1">
    <location>
        <begin position="50"/>
        <end position="61"/>
    </location>
</feature>
<dbReference type="AlphaFoldDB" id="A0A067Q927"/>
<protein>
    <recommendedName>
        <fullName evidence="2">TECPR1-like DysF domain-containing protein</fullName>
    </recommendedName>
</protein>
<evidence type="ECO:0000313" key="3">
    <source>
        <dbReference type="EMBL" id="KDQ63553.1"/>
    </source>
</evidence>
<feature type="region of interest" description="Disordered" evidence="1">
    <location>
        <begin position="42"/>
        <end position="72"/>
    </location>
</feature>
<feature type="domain" description="TECPR1-like DysF" evidence="2">
    <location>
        <begin position="86"/>
        <end position="246"/>
    </location>
</feature>
<reference evidence="4" key="1">
    <citation type="journal article" date="2014" name="Proc. Natl. Acad. Sci. U.S.A.">
        <title>Extensive sampling of basidiomycete genomes demonstrates inadequacy of the white-rot/brown-rot paradigm for wood decay fungi.</title>
        <authorList>
            <person name="Riley R."/>
            <person name="Salamov A.A."/>
            <person name="Brown D.W."/>
            <person name="Nagy L.G."/>
            <person name="Floudas D."/>
            <person name="Held B.W."/>
            <person name="Levasseur A."/>
            <person name="Lombard V."/>
            <person name="Morin E."/>
            <person name="Otillar R."/>
            <person name="Lindquist E.A."/>
            <person name="Sun H."/>
            <person name="LaButti K.M."/>
            <person name="Schmutz J."/>
            <person name="Jabbour D."/>
            <person name="Luo H."/>
            <person name="Baker S.E."/>
            <person name="Pisabarro A.G."/>
            <person name="Walton J.D."/>
            <person name="Blanchette R.A."/>
            <person name="Henrissat B."/>
            <person name="Martin F."/>
            <person name="Cullen D."/>
            <person name="Hibbett D.S."/>
            <person name="Grigoriev I.V."/>
        </authorList>
    </citation>
    <scope>NUCLEOTIDE SEQUENCE [LARGE SCALE GENOMIC DNA]</scope>
    <source>
        <strain evidence="4">MUCL 33604</strain>
    </source>
</reference>
<dbReference type="OrthoDB" id="72441at2759"/>
<dbReference type="EMBL" id="KL197710">
    <property type="protein sequence ID" value="KDQ63553.1"/>
    <property type="molecule type" value="Genomic_DNA"/>
</dbReference>
<dbReference type="Proteomes" id="UP000027265">
    <property type="component" value="Unassembled WGS sequence"/>
</dbReference>
<dbReference type="STRING" id="933084.A0A067Q927"/>
<proteinExistence type="predicted"/>
<sequence length="685" mass="74294">MSTTPSTDPIPPCPPPPPWMQTADPAEADQARLRLAPKSHFPLPSFLRLPRSRKSSNKGKRTSFLDYGQEPEDTDEVVERVRATESEEVLTIATLMDRDVRLDDSLLEEPEDRDIYRWAILYENQRGATIFSTPYYSRLSLLPTDPPPFTLPYSGPSSALPSSSSRIPLLHSRSSPKATQPKISSLAEYPLPDGTWHWVSSSWMIDMRADGEVGWDGFEYNWVFKRRGWVGIGGGVRWVRRRRWVRLMVRPRSGRCRGNGGEGDEEGGNKGGHGHKGEMSGPGSVGPTPPPSIIFPNDEGEHDEVGDVLEKVWQGDPEGDWKRCHAVLKRLPRDGRMLEMWGRWLGVGGAVCLGSTSINSSRSASLSPASAAKGGLALRDVKGKGVARDGEVEGYIKKQWTEDEHPLPSEVQYANRVLSKVGESVLAEYVAPVLCSHGSEILQLFTFPDSRAHFLSLLGRVGLLKDLEAGLGVGGGLEPGKEKRLRASGSAATLDFWSYRDEVGGPSEGGALSGEEGVERGRKGGEKGGELVHELGNDMYLEGEGKGELSGDDKKVLEEGREKTTETAHETGSNKPEKGQGRLKAAAELEGKGLGSAEGTKSSEKREGKQAEDVSIGERGDKTPVSSDSEGGKGGKGKGKANGFGKGRVWDAKAPKVVSKEEVLKEGKLMEAPVETGHYSVDDVD</sequence>
<feature type="compositionally biased region" description="Basic and acidic residues" evidence="1">
    <location>
        <begin position="601"/>
        <end position="622"/>
    </location>
</feature>
<feature type="compositionally biased region" description="Basic and acidic residues" evidence="1">
    <location>
        <begin position="575"/>
        <end position="591"/>
    </location>
</feature>
<dbReference type="GO" id="GO:0005778">
    <property type="term" value="C:peroxisomal membrane"/>
    <property type="evidence" value="ECO:0007669"/>
    <property type="project" value="UniProtKB-ARBA"/>
</dbReference>
<evidence type="ECO:0000256" key="1">
    <source>
        <dbReference type="SAM" id="MobiDB-lite"/>
    </source>
</evidence>